<evidence type="ECO:0000313" key="5">
    <source>
        <dbReference type="Proteomes" id="UP001529510"/>
    </source>
</evidence>
<organism evidence="4 5">
    <name type="scientific">Cirrhinus mrigala</name>
    <name type="common">Mrigala</name>
    <dbReference type="NCBI Taxonomy" id="683832"/>
    <lineage>
        <taxon>Eukaryota</taxon>
        <taxon>Metazoa</taxon>
        <taxon>Chordata</taxon>
        <taxon>Craniata</taxon>
        <taxon>Vertebrata</taxon>
        <taxon>Euteleostomi</taxon>
        <taxon>Actinopterygii</taxon>
        <taxon>Neopterygii</taxon>
        <taxon>Teleostei</taxon>
        <taxon>Ostariophysi</taxon>
        <taxon>Cypriniformes</taxon>
        <taxon>Cyprinidae</taxon>
        <taxon>Labeoninae</taxon>
        <taxon>Labeonini</taxon>
        <taxon>Cirrhinus</taxon>
    </lineage>
</organism>
<dbReference type="PANTHER" id="PTHR33050">
    <property type="entry name" value="REVERSE TRANSCRIPTASE DOMAIN-CONTAINING PROTEIN"/>
    <property type="match status" value="1"/>
</dbReference>
<dbReference type="GO" id="GO:0004523">
    <property type="term" value="F:RNA-DNA hybrid ribonuclease activity"/>
    <property type="evidence" value="ECO:0007669"/>
    <property type="project" value="UniProtKB-EC"/>
</dbReference>
<protein>
    <recommendedName>
        <fullName evidence="2">ribonuclease H</fullName>
        <ecNumber evidence="2">3.1.26.4</ecNumber>
    </recommendedName>
</protein>
<dbReference type="PROSITE" id="PS50878">
    <property type="entry name" value="RT_POL"/>
    <property type="match status" value="1"/>
</dbReference>
<comment type="similarity">
    <text evidence="1">Belongs to the beta type-B retroviral polymerase family. HERV class-II K(HML-2) pol subfamily.</text>
</comment>
<evidence type="ECO:0000313" key="4">
    <source>
        <dbReference type="EMBL" id="KAL0201695.1"/>
    </source>
</evidence>
<dbReference type="PANTHER" id="PTHR33050:SF7">
    <property type="entry name" value="RIBONUCLEASE H"/>
    <property type="match status" value="1"/>
</dbReference>
<dbReference type="InterPro" id="IPR043128">
    <property type="entry name" value="Rev_trsase/Diguanyl_cyclase"/>
</dbReference>
<dbReference type="Gene3D" id="3.30.70.270">
    <property type="match status" value="1"/>
</dbReference>
<sequence>PSRWLLQTIRLGYAIQFARRTPKFRGVHFTSVEAANAPVLLAKDAIQPAPPADMKVGFYSPYFIVPMKGSGLQPILDLRVLNRALYRLPFKMLTQKTHLQVCPPQDWFAATDLKDMYFHASIFPCHRPFLRFTFEGRACQHKVLPFGLSLSPRVSTEVTQAALVPLREQGICTLNYLDDWLNYLDDWLILAQSQDQLCEHRDLVLAPQP</sequence>
<reference evidence="4 5" key="1">
    <citation type="submission" date="2024-05" db="EMBL/GenBank/DDBJ databases">
        <title>Genome sequencing and assembly of Indian major carp, Cirrhinus mrigala (Hamilton, 1822).</title>
        <authorList>
            <person name="Mohindra V."/>
            <person name="Chowdhury L.M."/>
            <person name="Lal K."/>
            <person name="Jena J.K."/>
        </authorList>
    </citation>
    <scope>NUCLEOTIDE SEQUENCE [LARGE SCALE GENOMIC DNA]</scope>
    <source>
        <strain evidence="4">CM1030</strain>
        <tissue evidence="4">Blood</tissue>
    </source>
</reference>
<dbReference type="Pfam" id="PF00078">
    <property type="entry name" value="RVT_1"/>
    <property type="match status" value="1"/>
</dbReference>
<evidence type="ECO:0000256" key="2">
    <source>
        <dbReference type="ARBA" id="ARBA00012180"/>
    </source>
</evidence>
<gene>
    <name evidence="4" type="ORF">M9458_004882</name>
</gene>
<dbReference type="InterPro" id="IPR052055">
    <property type="entry name" value="Hepadnavirus_pol/RT"/>
</dbReference>
<dbReference type="AlphaFoldDB" id="A0ABD0RWQ0"/>
<dbReference type="EC" id="3.1.26.4" evidence="2"/>
<feature type="non-terminal residue" evidence="4">
    <location>
        <position position="1"/>
    </location>
</feature>
<dbReference type="Gene3D" id="3.10.10.10">
    <property type="entry name" value="HIV Type 1 Reverse Transcriptase, subunit A, domain 1"/>
    <property type="match status" value="1"/>
</dbReference>
<dbReference type="EMBL" id="JAMKFB020000002">
    <property type="protein sequence ID" value="KAL0201695.1"/>
    <property type="molecule type" value="Genomic_DNA"/>
</dbReference>
<evidence type="ECO:0000259" key="3">
    <source>
        <dbReference type="PROSITE" id="PS50878"/>
    </source>
</evidence>
<dbReference type="Proteomes" id="UP001529510">
    <property type="component" value="Unassembled WGS sequence"/>
</dbReference>
<comment type="caution">
    <text evidence="4">The sequence shown here is derived from an EMBL/GenBank/DDBJ whole genome shotgun (WGS) entry which is preliminary data.</text>
</comment>
<evidence type="ECO:0000256" key="1">
    <source>
        <dbReference type="ARBA" id="ARBA00010879"/>
    </source>
</evidence>
<dbReference type="SUPFAM" id="SSF56672">
    <property type="entry name" value="DNA/RNA polymerases"/>
    <property type="match status" value="1"/>
</dbReference>
<accession>A0ABD0RWQ0</accession>
<feature type="non-terminal residue" evidence="4">
    <location>
        <position position="209"/>
    </location>
</feature>
<proteinExistence type="inferred from homology"/>
<feature type="domain" description="Reverse transcriptase" evidence="3">
    <location>
        <begin position="46"/>
        <end position="209"/>
    </location>
</feature>
<keyword evidence="5" id="KW-1185">Reference proteome</keyword>
<dbReference type="InterPro" id="IPR043502">
    <property type="entry name" value="DNA/RNA_pol_sf"/>
</dbReference>
<name>A0ABD0RWQ0_CIRMR</name>
<dbReference type="InterPro" id="IPR000477">
    <property type="entry name" value="RT_dom"/>
</dbReference>